<organism evidence="2 3">
    <name type="scientific">Lepraria finkii</name>
    <dbReference type="NCBI Taxonomy" id="1340010"/>
    <lineage>
        <taxon>Eukaryota</taxon>
        <taxon>Fungi</taxon>
        <taxon>Dikarya</taxon>
        <taxon>Ascomycota</taxon>
        <taxon>Pezizomycotina</taxon>
        <taxon>Lecanoromycetes</taxon>
        <taxon>OSLEUM clade</taxon>
        <taxon>Lecanoromycetidae</taxon>
        <taxon>Lecanorales</taxon>
        <taxon>Lecanorineae</taxon>
        <taxon>Stereocaulaceae</taxon>
        <taxon>Lepraria</taxon>
    </lineage>
</organism>
<keyword evidence="3" id="KW-1185">Reference proteome</keyword>
<accession>A0ABR4B3M6</accession>
<feature type="region of interest" description="Disordered" evidence="1">
    <location>
        <begin position="105"/>
        <end position="128"/>
    </location>
</feature>
<comment type="caution">
    <text evidence="2">The sequence shown here is derived from an EMBL/GenBank/DDBJ whole genome shotgun (WGS) entry which is preliminary data.</text>
</comment>
<dbReference type="EMBL" id="JBHFEH010000027">
    <property type="protein sequence ID" value="KAL2052497.1"/>
    <property type="molecule type" value="Genomic_DNA"/>
</dbReference>
<evidence type="ECO:0000313" key="2">
    <source>
        <dbReference type="EMBL" id="KAL2052497.1"/>
    </source>
</evidence>
<sequence>MGPIARTVTGLGLAVTLKVMQNPSDTQALQALVHSSPRVARRCRGRPRRSGPAITVGNTTWEITKIAGDQQSGEGRVLKVQADTWLIEKDLSALRDAIAIYRGKQNRTRGKRKSICGGKRRTARQKRE</sequence>
<gene>
    <name evidence="2" type="ORF">ABVK25_007369</name>
</gene>
<name>A0ABR4B3M6_9LECA</name>
<dbReference type="Proteomes" id="UP001590951">
    <property type="component" value="Unassembled WGS sequence"/>
</dbReference>
<proteinExistence type="predicted"/>
<reference evidence="2 3" key="1">
    <citation type="submission" date="2024-09" db="EMBL/GenBank/DDBJ databases">
        <title>Rethinking Asexuality: The Enigmatic Case of Functional Sexual Genes in Lepraria (Stereocaulaceae).</title>
        <authorList>
            <person name="Doellman M."/>
            <person name="Sun Y."/>
            <person name="Barcenas-Pena A."/>
            <person name="Lumbsch H.T."/>
            <person name="Grewe F."/>
        </authorList>
    </citation>
    <scope>NUCLEOTIDE SEQUENCE [LARGE SCALE GENOMIC DNA]</scope>
    <source>
        <strain evidence="2 3">Grewe 0041</strain>
    </source>
</reference>
<evidence type="ECO:0000313" key="3">
    <source>
        <dbReference type="Proteomes" id="UP001590951"/>
    </source>
</evidence>
<protein>
    <submittedName>
        <fullName evidence="2">Uncharacterized protein</fullName>
    </submittedName>
</protein>
<evidence type="ECO:0000256" key="1">
    <source>
        <dbReference type="SAM" id="MobiDB-lite"/>
    </source>
</evidence>